<dbReference type="GO" id="GO:0015288">
    <property type="term" value="F:porin activity"/>
    <property type="evidence" value="ECO:0007669"/>
    <property type="project" value="TreeGrafter"/>
</dbReference>
<dbReference type="GO" id="GO:1990281">
    <property type="term" value="C:efflux pump complex"/>
    <property type="evidence" value="ECO:0007669"/>
    <property type="project" value="TreeGrafter"/>
</dbReference>
<dbReference type="GO" id="GO:0009279">
    <property type="term" value="C:cell outer membrane"/>
    <property type="evidence" value="ECO:0007669"/>
    <property type="project" value="UniProtKB-SubCell"/>
</dbReference>
<dbReference type="InterPro" id="IPR051906">
    <property type="entry name" value="TolC-like"/>
</dbReference>
<organism evidence="9 10">
    <name type="scientific">Sphingobacterium hungaricum</name>
    <dbReference type="NCBI Taxonomy" id="2082723"/>
    <lineage>
        <taxon>Bacteria</taxon>
        <taxon>Pseudomonadati</taxon>
        <taxon>Bacteroidota</taxon>
        <taxon>Sphingobacteriia</taxon>
        <taxon>Sphingobacteriales</taxon>
        <taxon>Sphingobacteriaceae</taxon>
        <taxon>Sphingobacterium</taxon>
    </lineage>
</organism>
<keyword evidence="7" id="KW-0998">Cell outer membrane</keyword>
<dbReference type="Gene3D" id="1.20.1600.10">
    <property type="entry name" value="Outer membrane efflux proteins (OEP)"/>
    <property type="match status" value="1"/>
</dbReference>
<evidence type="ECO:0000256" key="2">
    <source>
        <dbReference type="ARBA" id="ARBA00007613"/>
    </source>
</evidence>
<dbReference type="EMBL" id="PRDK01000010">
    <property type="protein sequence ID" value="MBE8715554.1"/>
    <property type="molecule type" value="Genomic_DNA"/>
</dbReference>
<gene>
    <name evidence="9" type="ORF">C4F49_17950</name>
</gene>
<name>A0A928V2Q9_9SPHI</name>
<proteinExistence type="inferred from homology"/>
<keyword evidence="6" id="KW-0472">Membrane</keyword>
<comment type="caution">
    <text evidence="9">The sequence shown here is derived from an EMBL/GenBank/DDBJ whole genome shotgun (WGS) entry which is preliminary data.</text>
</comment>
<evidence type="ECO:0000256" key="4">
    <source>
        <dbReference type="ARBA" id="ARBA00022452"/>
    </source>
</evidence>
<comment type="subcellular location">
    <subcellularLocation>
        <location evidence="1">Cell outer membrane</location>
    </subcellularLocation>
</comment>
<dbReference type="GO" id="GO:0015562">
    <property type="term" value="F:efflux transmembrane transporter activity"/>
    <property type="evidence" value="ECO:0007669"/>
    <property type="project" value="InterPro"/>
</dbReference>
<dbReference type="PANTHER" id="PTHR30026:SF20">
    <property type="entry name" value="OUTER MEMBRANE PROTEIN TOLC"/>
    <property type="match status" value="1"/>
</dbReference>
<evidence type="ECO:0000313" key="9">
    <source>
        <dbReference type="EMBL" id="MBE8715554.1"/>
    </source>
</evidence>
<evidence type="ECO:0000256" key="8">
    <source>
        <dbReference type="SAM" id="SignalP"/>
    </source>
</evidence>
<dbReference type="InterPro" id="IPR003423">
    <property type="entry name" value="OMP_efflux"/>
</dbReference>
<dbReference type="AlphaFoldDB" id="A0A928V2Q9"/>
<evidence type="ECO:0000313" key="10">
    <source>
        <dbReference type="Proteomes" id="UP000616201"/>
    </source>
</evidence>
<sequence>MELTWKKLMKSYLYILVSCLFCYLHEAKAQDRNDSTRTLAECIAIAVANNPLLQQNNLNNKRNDVNYRQAWQNQLPLLDATFGHGYSQGKTIDPTTNQFVQQNITSGNQNVNAGLILFDGMRILNDVRMKASAKTAGRLEYEGQINALKLDVIEAYIQVLTAQDMLDLNKQQLELTKEQLRRSEVLNLEGAIAPADYYDVKGQYSLELNNQQLVKQQLYTNKLNLANLLNCSEEDLGNLENLPFVAQSQNEYSDWKNLYSQAGSILPEFKALEWRIKEAEQGIRVSKASYYPQLSVGAGLYSNYSNSGQGNYFNQIQDNLGRSLSFNLSIPIFSRFITKNQVNLSKITLKEMELEKDAQLNNLRKNTSQAIFDLKIAEEQVKNLNEQEKSYAEFFRISQVQFDAGANNSVDYLSAKNKWDNSKNQLVIKQYEWLFQKYLNDYYAGKLNL</sequence>
<dbReference type="Pfam" id="PF02321">
    <property type="entry name" value="OEP"/>
    <property type="match status" value="2"/>
</dbReference>
<dbReference type="Proteomes" id="UP000616201">
    <property type="component" value="Unassembled WGS sequence"/>
</dbReference>
<feature type="chain" id="PRO_5038093310" evidence="8">
    <location>
        <begin position="30"/>
        <end position="449"/>
    </location>
</feature>
<evidence type="ECO:0000256" key="1">
    <source>
        <dbReference type="ARBA" id="ARBA00004442"/>
    </source>
</evidence>
<dbReference type="PANTHER" id="PTHR30026">
    <property type="entry name" value="OUTER MEMBRANE PROTEIN TOLC"/>
    <property type="match status" value="1"/>
</dbReference>
<comment type="similarity">
    <text evidence="2">Belongs to the outer membrane factor (OMF) (TC 1.B.17) family.</text>
</comment>
<accession>A0A928V2Q9</accession>
<reference evidence="9" key="1">
    <citation type="submission" date="2018-02" db="EMBL/GenBank/DDBJ databases">
        <authorList>
            <person name="Vasarhelyi B.M."/>
            <person name="Deshmukh S."/>
            <person name="Balint B."/>
            <person name="Kukolya J."/>
        </authorList>
    </citation>
    <scope>NUCLEOTIDE SEQUENCE</scope>
    <source>
        <strain evidence="9">KB22</strain>
    </source>
</reference>
<evidence type="ECO:0000256" key="7">
    <source>
        <dbReference type="ARBA" id="ARBA00023237"/>
    </source>
</evidence>
<keyword evidence="3" id="KW-0813">Transport</keyword>
<feature type="signal peptide" evidence="8">
    <location>
        <begin position="1"/>
        <end position="29"/>
    </location>
</feature>
<keyword evidence="5" id="KW-0812">Transmembrane</keyword>
<keyword evidence="10" id="KW-1185">Reference proteome</keyword>
<evidence type="ECO:0000256" key="6">
    <source>
        <dbReference type="ARBA" id="ARBA00023136"/>
    </source>
</evidence>
<keyword evidence="4" id="KW-1134">Transmembrane beta strand</keyword>
<protein>
    <submittedName>
        <fullName evidence="9">TolC family protein</fullName>
    </submittedName>
</protein>
<evidence type="ECO:0000256" key="3">
    <source>
        <dbReference type="ARBA" id="ARBA00022448"/>
    </source>
</evidence>
<dbReference type="SUPFAM" id="SSF56954">
    <property type="entry name" value="Outer membrane efflux proteins (OEP)"/>
    <property type="match status" value="1"/>
</dbReference>
<evidence type="ECO:0000256" key="5">
    <source>
        <dbReference type="ARBA" id="ARBA00022692"/>
    </source>
</evidence>
<keyword evidence="8" id="KW-0732">Signal</keyword>